<dbReference type="PROSITE" id="PS00086">
    <property type="entry name" value="CYTOCHROME_P450"/>
    <property type="match status" value="1"/>
</dbReference>
<dbReference type="GO" id="GO:0005506">
    <property type="term" value="F:iron ion binding"/>
    <property type="evidence" value="ECO:0007669"/>
    <property type="project" value="InterPro"/>
</dbReference>
<protein>
    <submittedName>
        <fullName evidence="16">CYP340AT2</fullName>
    </submittedName>
</protein>
<proteinExistence type="evidence at transcript level"/>
<keyword evidence="10 15" id="KW-0560">Oxidoreductase</keyword>
<keyword evidence="6 14" id="KW-0349">Heme</keyword>
<evidence type="ECO:0000256" key="5">
    <source>
        <dbReference type="ARBA" id="ARBA00010617"/>
    </source>
</evidence>
<evidence type="ECO:0000256" key="13">
    <source>
        <dbReference type="ARBA" id="ARBA00023136"/>
    </source>
</evidence>
<sequence>MMQFRAIRKIRRYLELASLVPTFKGHLPLIGHLHKVIGGSERFWEDVKEASDAAEKSGGITTLWVGPKAIFFINDPDDAFTVLNSCLRKSYFYNVVFGWFGDGLLTSDVPKWKRNRKLLNPTFSQHVLDGFLDVFNRQAALLAQTMEPKVGTGEFDPTELFLEATLEAVCQTAVGISLDDQSIIDSEYKKAIAVAFEGSAQRLGKFWLHPDFLYQFSGLRKHIDEAVAVIRNMSQTVFNKRRAERQQTKLATTSSRRFLAFLDLLLDLGDEGSFADEQILRELDVFIAAGLETSARALVSIMVYLGTYTDVQEKIYQEITSVLGPSSYLGKEDMPRLVYTEAVIKEALRLSPVIPVIGREVDKDIKLKNYTLPAGSDCAVVFWGIHRLPIWGPDRLQFRPERWLDPSRVPSSPGAFCGFSLGRRNCIGKPYAYMVVKTMLVHLVRKYRVSADYSKVKLKFDLVLKYVEGQHISLQMRE</sequence>
<dbReference type="InterPro" id="IPR036396">
    <property type="entry name" value="Cyt_P450_sf"/>
</dbReference>
<evidence type="ECO:0000256" key="1">
    <source>
        <dbReference type="ARBA" id="ARBA00001971"/>
    </source>
</evidence>
<dbReference type="GO" id="GO:0020037">
    <property type="term" value="F:heme binding"/>
    <property type="evidence" value="ECO:0007669"/>
    <property type="project" value="InterPro"/>
</dbReference>
<dbReference type="PANTHER" id="PTHR24291:SF189">
    <property type="entry name" value="CYTOCHROME P450 4C3-RELATED"/>
    <property type="match status" value="1"/>
</dbReference>
<keyword evidence="13" id="KW-0472">Membrane</keyword>
<comment type="function">
    <text evidence="2">May be involved in the metabolism of insect hormones and in the breakdown of synthetic insecticides.</text>
</comment>
<dbReference type="PANTHER" id="PTHR24291">
    <property type="entry name" value="CYTOCHROME P450 FAMILY 4"/>
    <property type="match status" value="1"/>
</dbReference>
<evidence type="ECO:0000256" key="15">
    <source>
        <dbReference type="RuleBase" id="RU000461"/>
    </source>
</evidence>
<keyword evidence="12 15" id="KW-0503">Monooxygenase</keyword>
<dbReference type="SUPFAM" id="SSF48264">
    <property type="entry name" value="Cytochrome P450"/>
    <property type="match status" value="1"/>
</dbReference>
<keyword evidence="11 14" id="KW-0408">Iron</keyword>
<evidence type="ECO:0000256" key="9">
    <source>
        <dbReference type="ARBA" id="ARBA00022848"/>
    </source>
</evidence>
<dbReference type="PRINTS" id="PR00463">
    <property type="entry name" value="EP450I"/>
</dbReference>
<dbReference type="Gene3D" id="1.10.630.10">
    <property type="entry name" value="Cytochrome P450"/>
    <property type="match status" value="1"/>
</dbReference>
<dbReference type="GO" id="GO:0005789">
    <property type="term" value="C:endoplasmic reticulum membrane"/>
    <property type="evidence" value="ECO:0007669"/>
    <property type="project" value="UniProtKB-SubCell"/>
</dbReference>
<evidence type="ECO:0000256" key="6">
    <source>
        <dbReference type="ARBA" id="ARBA00022617"/>
    </source>
</evidence>
<comment type="subcellular location">
    <subcellularLocation>
        <location evidence="4">Endoplasmic reticulum membrane</location>
        <topology evidence="4">Peripheral membrane protein</topology>
    </subcellularLocation>
    <subcellularLocation>
        <location evidence="3">Microsome membrane</location>
        <topology evidence="3">Peripheral membrane protein</topology>
    </subcellularLocation>
</comment>
<reference evidence="16" key="1">
    <citation type="submission" date="2017-07" db="EMBL/GenBank/DDBJ databases">
        <title>Identification of CYP9s from Cydia pomonella.</title>
        <authorList>
            <person name="Chen Y."/>
            <person name="Wang W."/>
            <person name="Yang X.-Q."/>
        </authorList>
    </citation>
    <scope>NUCLEOTIDE SEQUENCE</scope>
</reference>
<dbReference type="GO" id="GO:0004497">
    <property type="term" value="F:monooxygenase activity"/>
    <property type="evidence" value="ECO:0007669"/>
    <property type="project" value="UniProtKB-KW"/>
</dbReference>
<evidence type="ECO:0000313" key="16">
    <source>
        <dbReference type="EMBL" id="AZJ25120.1"/>
    </source>
</evidence>
<dbReference type="InterPro" id="IPR002401">
    <property type="entry name" value="Cyt_P450_E_grp-I"/>
</dbReference>
<keyword evidence="9" id="KW-0492">Microsome</keyword>
<evidence type="ECO:0000256" key="12">
    <source>
        <dbReference type="ARBA" id="ARBA00023033"/>
    </source>
</evidence>
<evidence type="ECO:0000256" key="3">
    <source>
        <dbReference type="ARBA" id="ARBA00004174"/>
    </source>
</evidence>
<comment type="cofactor">
    <cofactor evidence="1 14">
        <name>heme</name>
        <dbReference type="ChEBI" id="CHEBI:30413"/>
    </cofactor>
</comment>
<dbReference type="AlphaFoldDB" id="A0A8D4P5T8"/>
<organism evidence="16">
    <name type="scientific">Cydia pomonella</name>
    <name type="common">Codling moth</name>
    <dbReference type="NCBI Taxonomy" id="82600"/>
    <lineage>
        <taxon>Eukaryota</taxon>
        <taxon>Metazoa</taxon>
        <taxon>Ecdysozoa</taxon>
        <taxon>Arthropoda</taxon>
        <taxon>Hexapoda</taxon>
        <taxon>Insecta</taxon>
        <taxon>Pterygota</taxon>
        <taxon>Neoptera</taxon>
        <taxon>Endopterygota</taxon>
        <taxon>Lepidoptera</taxon>
        <taxon>Glossata</taxon>
        <taxon>Ditrysia</taxon>
        <taxon>Tortricoidea</taxon>
        <taxon>Tortricidae</taxon>
        <taxon>Olethreutinae</taxon>
        <taxon>Grapholitini</taxon>
        <taxon>Cydia</taxon>
    </lineage>
</organism>
<evidence type="ECO:0000256" key="11">
    <source>
        <dbReference type="ARBA" id="ARBA00023004"/>
    </source>
</evidence>
<keyword evidence="7 14" id="KW-0479">Metal-binding</keyword>
<accession>A0A8D4P5T8</accession>
<dbReference type="EMBL" id="MF574707">
    <property type="protein sequence ID" value="AZJ25120.1"/>
    <property type="molecule type" value="mRNA"/>
</dbReference>
<evidence type="ECO:0000256" key="4">
    <source>
        <dbReference type="ARBA" id="ARBA00004406"/>
    </source>
</evidence>
<keyword evidence="8" id="KW-0256">Endoplasmic reticulum</keyword>
<evidence type="ECO:0000256" key="8">
    <source>
        <dbReference type="ARBA" id="ARBA00022824"/>
    </source>
</evidence>
<dbReference type="InterPro" id="IPR050196">
    <property type="entry name" value="Cytochrome_P450_Monoox"/>
</dbReference>
<evidence type="ECO:0000256" key="10">
    <source>
        <dbReference type="ARBA" id="ARBA00023002"/>
    </source>
</evidence>
<feature type="binding site" description="axial binding residue" evidence="14">
    <location>
        <position position="426"/>
    </location>
    <ligand>
        <name>heme</name>
        <dbReference type="ChEBI" id="CHEBI:30413"/>
    </ligand>
    <ligandPart>
        <name>Fe</name>
        <dbReference type="ChEBI" id="CHEBI:18248"/>
    </ligandPart>
</feature>
<comment type="similarity">
    <text evidence="5 15">Belongs to the cytochrome P450 family.</text>
</comment>
<dbReference type="Pfam" id="PF00067">
    <property type="entry name" value="p450"/>
    <property type="match status" value="1"/>
</dbReference>
<dbReference type="InterPro" id="IPR001128">
    <property type="entry name" value="Cyt_P450"/>
</dbReference>
<evidence type="ECO:0000256" key="2">
    <source>
        <dbReference type="ARBA" id="ARBA00003690"/>
    </source>
</evidence>
<evidence type="ECO:0000256" key="7">
    <source>
        <dbReference type="ARBA" id="ARBA00022723"/>
    </source>
</evidence>
<evidence type="ECO:0000256" key="14">
    <source>
        <dbReference type="PIRSR" id="PIRSR602401-1"/>
    </source>
</evidence>
<dbReference type="PRINTS" id="PR00385">
    <property type="entry name" value="P450"/>
</dbReference>
<dbReference type="GO" id="GO:0016705">
    <property type="term" value="F:oxidoreductase activity, acting on paired donors, with incorporation or reduction of molecular oxygen"/>
    <property type="evidence" value="ECO:0007669"/>
    <property type="project" value="InterPro"/>
</dbReference>
<name>A0A8D4P5T8_CYDPO</name>
<dbReference type="InterPro" id="IPR017972">
    <property type="entry name" value="Cyt_P450_CS"/>
</dbReference>
<gene>
    <name evidence="16" type="primary">CYP340AT2</name>
</gene>